<proteinExistence type="predicted"/>
<dbReference type="RefSeq" id="WP_305105919.1">
    <property type="nucleotide sequence ID" value="NZ_JAUTWS010000024.1"/>
</dbReference>
<evidence type="ECO:0000313" key="2">
    <source>
        <dbReference type="Proteomes" id="UP001243009"/>
    </source>
</evidence>
<dbReference type="PROSITE" id="PS51318">
    <property type="entry name" value="TAT"/>
    <property type="match status" value="1"/>
</dbReference>
<comment type="caution">
    <text evidence="1">The sequence shown here is derived from an EMBL/GenBank/DDBJ whole genome shotgun (WGS) entry which is preliminary data.</text>
</comment>
<protein>
    <submittedName>
        <fullName evidence="1">Uncharacterized protein</fullName>
    </submittedName>
</protein>
<dbReference type="Proteomes" id="UP001243009">
    <property type="component" value="Unassembled WGS sequence"/>
</dbReference>
<name>A0ABT9E4J6_9PROT</name>
<dbReference type="EMBL" id="JAUTWS010000024">
    <property type="protein sequence ID" value="MDO9711059.1"/>
    <property type="molecule type" value="Genomic_DNA"/>
</dbReference>
<reference evidence="1 2" key="1">
    <citation type="submission" date="2023-08" db="EMBL/GenBank/DDBJ databases">
        <title>The draft genome sequence of Paracraurococcus sp. LOR1-02.</title>
        <authorList>
            <person name="Kingkaew E."/>
            <person name="Tanasupawat S."/>
        </authorList>
    </citation>
    <scope>NUCLEOTIDE SEQUENCE [LARGE SCALE GENOMIC DNA]</scope>
    <source>
        <strain evidence="1 2">LOR1-02</strain>
    </source>
</reference>
<dbReference type="InterPro" id="IPR006311">
    <property type="entry name" value="TAT_signal"/>
</dbReference>
<accession>A0ABT9E4J6</accession>
<gene>
    <name evidence="1" type="ORF">Q7A36_22090</name>
</gene>
<organism evidence="1 2">
    <name type="scientific">Paracraurococcus lichenis</name>
    <dbReference type="NCBI Taxonomy" id="3064888"/>
    <lineage>
        <taxon>Bacteria</taxon>
        <taxon>Pseudomonadati</taxon>
        <taxon>Pseudomonadota</taxon>
        <taxon>Alphaproteobacteria</taxon>
        <taxon>Acetobacterales</taxon>
        <taxon>Roseomonadaceae</taxon>
        <taxon>Paracraurococcus</taxon>
    </lineage>
</organism>
<keyword evidence="2" id="KW-1185">Reference proteome</keyword>
<sequence>MKDRRHFIAVTLGGAIMATFNPGNGDHPGQAAAQGNMPDGKMFVDAVTAEMNRYVAAMARSASSNNYRMDAWQISSTQVGDPEPWGIGKEGISNTTYNTTFYPVRAQTTFTYVNGRTEQKRVLLYCFYNSFREFSCATVRPWEW</sequence>
<evidence type="ECO:0000313" key="1">
    <source>
        <dbReference type="EMBL" id="MDO9711059.1"/>
    </source>
</evidence>